<reference evidence="1" key="1">
    <citation type="submission" date="2018-02" db="EMBL/GenBank/DDBJ databases">
        <title>Rhizophora mucronata_Transcriptome.</title>
        <authorList>
            <person name="Meera S.P."/>
            <person name="Sreeshan A."/>
            <person name="Augustine A."/>
        </authorList>
    </citation>
    <scope>NUCLEOTIDE SEQUENCE</scope>
    <source>
        <tissue evidence="1">Leaf</tissue>
    </source>
</reference>
<name>A0A2P2NUT7_RHIMU</name>
<accession>A0A2P2NUT7</accession>
<proteinExistence type="predicted"/>
<dbReference type="EMBL" id="GGEC01065792">
    <property type="protein sequence ID" value="MBX46276.1"/>
    <property type="molecule type" value="Transcribed_RNA"/>
</dbReference>
<protein>
    <submittedName>
        <fullName evidence="1">Uncharacterized protein</fullName>
    </submittedName>
</protein>
<sequence length="11" mass="1360">MPFFSEHFNCT</sequence>
<evidence type="ECO:0000313" key="1">
    <source>
        <dbReference type="EMBL" id="MBX46276.1"/>
    </source>
</evidence>
<organism evidence="1">
    <name type="scientific">Rhizophora mucronata</name>
    <name type="common">Asiatic mangrove</name>
    <dbReference type="NCBI Taxonomy" id="61149"/>
    <lineage>
        <taxon>Eukaryota</taxon>
        <taxon>Viridiplantae</taxon>
        <taxon>Streptophyta</taxon>
        <taxon>Embryophyta</taxon>
        <taxon>Tracheophyta</taxon>
        <taxon>Spermatophyta</taxon>
        <taxon>Magnoliopsida</taxon>
        <taxon>eudicotyledons</taxon>
        <taxon>Gunneridae</taxon>
        <taxon>Pentapetalae</taxon>
        <taxon>rosids</taxon>
        <taxon>fabids</taxon>
        <taxon>Malpighiales</taxon>
        <taxon>Rhizophoraceae</taxon>
        <taxon>Rhizophora</taxon>
    </lineage>
</organism>